<organism evidence="6 7">
    <name type="scientific">Phaeoacremonium minimum (strain UCR-PA7)</name>
    <name type="common">Esca disease fungus</name>
    <name type="synonym">Togninia minima</name>
    <dbReference type="NCBI Taxonomy" id="1286976"/>
    <lineage>
        <taxon>Eukaryota</taxon>
        <taxon>Fungi</taxon>
        <taxon>Dikarya</taxon>
        <taxon>Ascomycota</taxon>
        <taxon>Pezizomycotina</taxon>
        <taxon>Sordariomycetes</taxon>
        <taxon>Sordariomycetidae</taxon>
        <taxon>Togniniales</taxon>
        <taxon>Togniniaceae</taxon>
        <taxon>Phaeoacremonium</taxon>
    </lineage>
</organism>
<name>R8BP88_PHAM7</name>
<dbReference type="GeneID" id="19323709"/>
<dbReference type="SUPFAM" id="SSF50129">
    <property type="entry name" value="GroES-like"/>
    <property type="match status" value="1"/>
</dbReference>
<dbReference type="GO" id="GO:0003960">
    <property type="term" value="F:quinone reductase (NADPH) activity"/>
    <property type="evidence" value="ECO:0007669"/>
    <property type="project" value="InterPro"/>
</dbReference>
<reference evidence="7" key="1">
    <citation type="journal article" date="2013" name="Genome Announc.">
        <title>Draft genome sequence of the ascomycete Phaeoacremonium aleophilum strain UCR-PA7, a causal agent of the esca disease complex in grapevines.</title>
        <authorList>
            <person name="Blanco-Ulate B."/>
            <person name="Rolshausen P."/>
            <person name="Cantu D."/>
        </authorList>
    </citation>
    <scope>NUCLEOTIDE SEQUENCE [LARGE SCALE GENOMIC DNA]</scope>
    <source>
        <strain evidence="7">UCR-PA7</strain>
    </source>
</reference>
<dbReference type="InterPro" id="IPR011032">
    <property type="entry name" value="GroES-like_sf"/>
</dbReference>
<dbReference type="Proteomes" id="UP000014074">
    <property type="component" value="Unassembled WGS sequence"/>
</dbReference>
<accession>R8BP88</accession>
<keyword evidence="1" id="KW-0521">NADP</keyword>
<dbReference type="InterPro" id="IPR013149">
    <property type="entry name" value="ADH-like_C"/>
</dbReference>
<dbReference type="Gene3D" id="3.40.50.720">
    <property type="entry name" value="NAD(P)-binding Rossmann-like Domain"/>
    <property type="match status" value="1"/>
</dbReference>
<evidence type="ECO:0000256" key="4">
    <source>
        <dbReference type="ARBA" id="ARBA00070796"/>
    </source>
</evidence>
<evidence type="ECO:0000256" key="3">
    <source>
        <dbReference type="ARBA" id="ARBA00043088"/>
    </source>
</evidence>
<dbReference type="FunFam" id="3.40.50.720:FF:000053">
    <property type="entry name" value="Quinone oxidoreductase 1"/>
    <property type="match status" value="1"/>
</dbReference>
<protein>
    <recommendedName>
        <fullName evidence="4">Probable quinone oxidoreductase</fullName>
    </recommendedName>
    <alternativeName>
        <fullName evidence="3">NADPH:quinone reductase</fullName>
    </alternativeName>
</protein>
<dbReference type="AlphaFoldDB" id="R8BP88"/>
<gene>
    <name evidence="6" type="ORF">UCRPA7_3368</name>
</gene>
<dbReference type="Pfam" id="PF00107">
    <property type="entry name" value="ADH_zinc_N"/>
    <property type="match status" value="1"/>
</dbReference>
<proteinExistence type="predicted"/>
<feature type="domain" description="Enoyl reductase (ER)" evidence="5">
    <location>
        <begin position="20"/>
        <end position="337"/>
    </location>
</feature>
<dbReference type="InterPro" id="IPR020843">
    <property type="entry name" value="ER"/>
</dbReference>
<dbReference type="CDD" id="cd05286">
    <property type="entry name" value="QOR2"/>
    <property type="match status" value="1"/>
</dbReference>
<evidence type="ECO:0000313" key="6">
    <source>
        <dbReference type="EMBL" id="EOO01151.1"/>
    </source>
</evidence>
<keyword evidence="7" id="KW-1185">Reference proteome</keyword>
<dbReference type="KEGG" id="tmn:UCRPA7_3368"/>
<dbReference type="InterPro" id="IPR047618">
    <property type="entry name" value="QOR-like"/>
</dbReference>
<dbReference type="OrthoDB" id="48317at2759"/>
<dbReference type="Pfam" id="PF08240">
    <property type="entry name" value="ADH_N"/>
    <property type="match status" value="1"/>
</dbReference>
<dbReference type="GO" id="GO:0070402">
    <property type="term" value="F:NADPH binding"/>
    <property type="evidence" value="ECO:0007669"/>
    <property type="project" value="TreeGrafter"/>
</dbReference>
<dbReference type="HOGENOM" id="CLU_026673_3_1_1"/>
<dbReference type="PANTHER" id="PTHR48106">
    <property type="entry name" value="QUINONE OXIDOREDUCTASE PIG3-RELATED"/>
    <property type="match status" value="1"/>
</dbReference>
<dbReference type="PANTHER" id="PTHR48106:SF13">
    <property type="entry name" value="QUINONE OXIDOREDUCTASE-RELATED"/>
    <property type="match status" value="1"/>
</dbReference>
<dbReference type="GO" id="GO:0035925">
    <property type="term" value="F:mRNA 3'-UTR AU-rich region binding"/>
    <property type="evidence" value="ECO:0007669"/>
    <property type="project" value="TreeGrafter"/>
</dbReference>
<dbReference type="eggNOG" id="KOG1197">
    <property type="taxonomic scope" value="Eukaryota"/>
</dbReference>
<evidence type="ECO:0000256" key="2">
    <source>
        <dbReference type="ARBA" id="ARBA00023002"/>
    </source>
</evidence>
<dbReference type="InterPro" id="IPR036291">
    <property type="entry name" value="NAD(P)-bd_dom_sf"/>
</dbReference>
<dbReference type="SMART" id="SM00829">
    <property type="entry name" value="PKS_ER"/>
    <property type="match status" value="1"/>
</dbReference>
<evidence type="ECO:0000313" key="7">
    <source>
        <dbReference type="Proteomes" id="UP000014074"/>
    </source>
</evidence>
<sequence length="339" mass="36371">MAAPESVPKTMSGILIEKPGGVEVLGWKEDLTVPELKEGQILVKNEFAGVNYIDTYFRNGMYKSDYPLITGKEAAGVVVAVHDSVKAFAPGDRVVYLDEHTYAQYSAIPAIKAVTIPDGITTKQAAASMLQGLTALTFIREAAGLHPTATLGVGQGPWVLVHAAAGGAGTQLCQMLHATGAKVIGTAGGEAKMEIARKNGAQWVIDSRADDLVEKVKEITNGHGPDVIFDGVGIATFSKDLEMIARKGTLISYGNASGKVPPFDLLDLGPKNVKLLRPVVFNYIATREELETYTRELFDFILSGKVDVKIHEVYPLKDVGRAHSDLEGRKTTGKLLLQV</sequence>
<dbReference type="GO" id="GO:0005829">
    <property type="term" value="C:cytosol"/>
    <property type="evidence" value="ECO:0007669"/>
    <property type="project" value="TreeGrafter"/>
</dbReference>
<dbReference type="SUPFAM" id="SSF51735">
    <property type="entry name" value="NAD(P)-binding Rossmann-fold domains"/>
    <property type="match status" value="1"/>
</dbReference>
<evidence type="ECO:0000256" key="1">
    <source>
        <dbReference type="ARBA" id="ARBA00022857"/>
    </source>
</evidence>
<dbReference type="Gene3D" id="3.90.180.10">
    <property type="entry name" value="Medium-chain alcohol dehydrogenases, catalytic domain"/>
    <property type="match status" value="1"/>
</dbReference>
<keyword evidence="2" id="KW-0560">Oxidoreductase</keyword>
<dbReference type="InterPro" id="IPR013154">
    <property type="entry name" value="ADH-like_N"/>
</dbReference>
<evidence type="ECO:0000259" key="5">
    <source>
        <dbReference type="SMART" id="SM00829"/>
    </source>
</evidence>
<dbReference type="EMBL" id="KB933041">
    <property type="protein sequence ID" value="EOO01151.1"/>
    <property type="molecule type" value="Genomic_DNA"/>
</dbReference>
<dbReference type="RefSeq" id="XP_007914129.1">
    <property type="nucleotide sequence ID" value="XM_007915938.1"/>
</dbReference>